<feature type="domain" description="Lipoprotein-associated type-17" evidence="1">
    <location>
        <begin position="814"/>
        <end position="898"/>
    </location>
</feature>
<proteinExistence type="predicted"/>
<evidence type="ECO:0000313" key="3">
    <source>
        <dbReference type="Proteomes" id="UP000002522"/>
    </source>
</evidence>
<dbReference type="AlphaFoldDB" id="Q8EWE7"/>
<dbReference type="InParanoid" id="Q8EWE7"/>
<feature type="domain" description="Lipoprotein-associated type-17" evidence="1">
    <location>
        <begin position="588"/>
        <end position="686"/>
    </location>
</feature>
<feature type="domain" description="Lipoprotein-associated type-17" evidence="1">
    <location>
        <begin position="500"/>
        <end position="557"/>
    </location>
</feature>
<feature type="domain" description="Lipoprotein-associated type-17" evidence="1">
    <location>
        <begin position="712"/>
        <end position="803"/>
    </location>
</feature>
<dbReference type="eggNOG" id="ENOG5030N7C">
    <property type="taxonomic scope" value="Bacteria"/>
</dbReference>
<dbReference type="EMBL" id="BA000026">
    <property type="protein sequence ID" value="BAC44049.1"/>
    <property type="molecule type" value="Genomic_DNA"/>
</dbReference>
<evidence type="ECO:0000313" key="2">
    <source>
        <dbReference type="EMBL" id="BAC44049.1"/>
    </source>
</evidence>
<dbReference type="HOGENOM" id="CLU_276578_0_0_14"/>
<sequence length="1130" mass="126134">MVYKDGIYMKKLSKKISLVITSSILSIATGISIALPISNSALLNSSITNITSKNQATESSPVIPSEVNDQNANISTKNGPVTFLGNKITALDWFGNKLWDIDFTTLIPDQNGNKNEGQQSQSLTYSGPWSRAWFNWDYNRNTDLIWILGYWSNNKKTQPLLGIQASNGQVKHTYNLSYDGVLNNVGTGTAYRFVSALSSGKVMVYGGAGSPYDAKGILYDPDSNSTSVISGDSAKNEILPTNDETYGKKYRWYFFNLIPIGNNKNLVEVLPFSRDESVDDGGFPNANYNVYFLLVDDKLNMIHKEGTWSKLVKVADGMQNYRNTKITPQRDYYTMLDGKVVTVVYNTAIVIDGKNDNIQFGVYPMSEKKWIKSWAFDSNQNLYFKFKDESKVYKVSGSVWQTLNNSTTNSNVPLDLYLDLAGIQDIKSYANDLIMYNVYGYTGQLMMINSKYNAKVDTTNSTITVDTNDQKYGLAIAVNQNSSNQTKGDYKGMLNGDNSFQKTSNFELSASAKSSKIPSEITKEDIVASNGFLKNPSDFTIKEMDDKTGTIKIECKLYQVPWFTDKLPDDISPKIIEHEYKTDKTISDKTSWKNLTTSTDYDFLNMKPTTIQKGDVENLDPFQVSFQSQTIVDKNGNTLYPKKTYDVKDKDDAKGTVKVTVKYEYIPMGITYKDSTSVRSYDAETTYNVFKSSTTPAFKFMGQTNSEPSINIQNVSELKNLLSANTLPSSFLSLNSSSDKTNSGFLQFVNTNTSKGYPISKMNFTVTADDRQGSLSIKGVMPNTYSPTGNQETFSITYTNLNKASNYKFDFKTVSSIGNQSIKSILPSAITDGDIINNFISYTGFNSNDFSITKTVNDETGELTVAINLDKKYASEIGDGSYGFKNYSATKTFTGFMTKDEYNKRFDVQFVKDDDSKLIQLKQMQVSKIYDSFSGTNTTPLTVGNKTYNTLKDLIKELLVESIGTAIPTSWNDATITAEMHADNSQGTISFYVKIPKEKITGANSDINLVANYTGFVKGNAVQTGDNLSFVADNMLKSYLLSNGDISSEEEFNKFTPDTFAKWLTDNNNEKALKLISYKSGQYEDLLKDSTKYSLTVLSNPTQRKVDIFVRFNGVTNNQSLTEYSVTYTI</sequence>
<gene>
    <name evidence="2" type="ordered locus">MYPE2580</name>
</gene>
<reference evidence="2 3" key="1">
    <citation type="journal article" date="2002" name="Nucleic Acids Res.">
        <title>The complete genomic sequence of Mycoplasma penetrans, an intracellular bacterial pathogen in humans.</title>
        <authorList>
            <person name="Sasaki Y."/>
            <person name="Ishikawa J."/>
            <person name="Yamashita A."/>
            <person name="Oshima K."/>
            <person name="Kenri T."/>
            <person name="Furuya K."/>
            <person name="Yoshino C."/>
            <person name="Horino A."/>
            <person name="Shiba T."/>
            <person name="Sasaki T."/>
            <person name="Hattori M."/>
        </authorList>
    </citation>
    <scope>NUCLEOTIDE SEQUENCE [LARGE SCALE GENOMIC DNA]</scope>
    <source>
        <strain evidence="2 3">HF-2</strain>
    </source>
</reference>
<dbReference type="Proteomes" id="UP000002522">
    <property type="component" value="Chromosome"/>
</dbReference>
<organism evidence="2 3">
    <name type="scientific">Malacoplasma penetrans (strain HF-2)</name>
    <name type="common">Mycoplasma penetrans</name>
    <dbReference type="NCBI Taxonomy" id="272633"/>
    <lineage>
        <taxon>Bacteria</taxon>
        <taxon>Bacillati</taxon>
        <taxon>Mycoplasmatota</taxon>
        <taxon>Mycoplasmoidales</taxon>
        <taxon>Mycoplasmoidaceae</taxon>
        <taxon>Malacoplasma</taxon>
    </lineage>
</organism>
<name>Q8EWE7_MALP2</name>
<evidence type="ECO:0000259" key="1">
    <source>
        <dbReference type="Pfam" id="PF04200"/>
    </source>
</evidence>
<protein>
    <recommendedName>
        <fullName evidence="1">Lipoprotein-associated type-17 domain-containing protein</fullName>
    </recommendedName>
</protein>
<dbReference type="Pfam" id="PF04200">
    <property type="entry name" value="Lipoprotein_17"/>
    <property type="match status" value="4"/>
</dbReference>
<dbReference type="InterPro" id="IPR007326">
    <property type="entry name" value="Lipoprotein-assoc_dom"/>
</dbReference>
<keyword evidence="3" id="KW-1185">Reference proteome</keyword>
<dbReference type="KEGG" id="mpe:MYPE2580"/>
<accession>Q8EWE7</accession>